<dbReference type="PROSITE" id="PS50925">
    <property type="entry name" value="BLUF"/>
    <property type="match status" value="1"/>
</dbReference>
<dbReference type="eggNOG" id="COG5001">
    <property type="taxonomic scope" value="Bacteria"/>
</dbReference>
<dbReference type="InterPro" id="IPR007024">
    <property type="entry name" value="BLUF_domain"/>
</dbReference>
<proteinExistence type="predicted"/>
<dbReference type="GO" id="GO:0071949">
    <property type="term" value="F:FAD binding"/>
    <property type="evidence" value="ECO:0007669"/>
    <property type="project" value="InterPro"/>
</dbReference>
<dbReference type="InterPro" id="IPR036046">
    <property type="entry name" value="Acylphosphatase-like_dom_sf"/>
</dbReference>
<dbReference type="EMBL" id="CP001322">
    <property type="protein sequence ID" value="ACL02728.1"/>
    <property type="molecule type" value="Genomic_DNA"/>
</dbReference>
<dbReference type="AlphaFoldDB" id="B8FK53"/>
<dbReference type="GO" id="GO:0009882">
    <property type="term" value="F:blue light photoreceptor activity"/>
    <property type="evidence" value="ECO:0007669"/>
    <property type="project" value="InterPro"/>
</dbReference>
<sequence length="144" mass="16428">MTMVRLIYTSQLSDNCGVPEVRSILKAARVNNQKIGVTGLLCYDPTHFMQWIEGERNIISRLYHSIAADPRHTNVVLLDYGEIFQREFAKWSMAYVNPGDVSQDIILRYCSSIELNPYSMSAEAARSFMLDIAQMKRSTLDSDI</sequence>
<dbReference type="SMART" id="SM01034">
    <property type="entry name" value="BLUF"/>
    <property type="match status" value="1"/>
</dbReference>
<protein>
    <submittedName>
        <fullName evidence="2">BLUF domain protein</fullName>
    </submittedName>
</protein>
<evidence type="ECO:0000313" key="3">
    <source>
        <dbReference type="Proteomes" id="UP000000739"/>
    </source>
</evidence>
<accession>B8FK53</accession>
<feature type="domain" description="BLUF" evidence="1">
    <location>
        <begin position="3"/>
        <end position="94"/>
    </location>
</feature>
<name>B8FK53_DESAL</name>
<organism evidence="2 3">
    <name type="scientific">Desulfatibacillum aliphaticivorans</name>
    <dbReference type="NCBI Taxonomy" id="218208"/>
    <lineage>
        <taxon>Bacteria</taxon>
        <taxon>Pseudomonadati</taxon>
        <taxon>Thermodesulfobacteriota</taxon>
        <taxon>Desulfobacteria</taxon>
        <taxon>Desulfobacterales</taxon>
        <taxon>Desulfatibacillaceae</taxon>
        <taxon>Desulfatibacillum</taxon>
    </lineage>
</organism>
<gene>
    <name evidence="2" type="ordered locus">Dalk_1025</name>
</gene>
<dbReference type="Gene3D" id="3.30.70.100">
    <property type="match status" value="1"/>
</dbReference>
<reference evidence="2 3" key="1">
    <citation type="journal article" date="2012" name="Environ. Microbiol.">
        <title>The genome sequence of Desulfatibacillum alkenivorans AK-01: a blueprint for anaerobic alkane oxidation.</title>
        <authorList>
            <person name="Callaghan A.V."/>
            <person name="Morris B.E."/>
            <person name="Pereira I.A."/>
            <person name="McInerney M.J."/>
            <person name="Austin R.N."/>
            <person name="Groves J.T."/>
            <person name="Kukor J.J."/>
            <person name="Suflita J.M."/>
            <person name="Young L.Y."/>
            <person name="Zylstra G.J."/>
            <person name="Wawrik B."/>
        </authorList>
    </citation>
    <scope>NUCLEOTIDE SEQUENCE [LARGE SCALE GENOMIC DNA]</scope>
    <source>
        <strain evidence="2 3">AK-01</strain>
    </source>
</reference>
<dbReference type="SUPFAM" id="SSF54975">
    <property type="entry name" value="Acylphosphatase/BLUF domain-like"/>
    <property type="match status" value="1"/>
</dbReference>
<dbReference type="HOGENOM" id="CLU_097099_1_1_7"/>
<evidence type="ECO:0000259" key="1">
    <source>
        <dbReference type="PROSITE" id="PS50925"/>
    </source>
</evidence>
<dbReference type="Proteomes" id="UP000000739">
    <property type="component" value="Chromosome"/>
</dbReference>
<dbReference type="RefSeq" id="WP_012610166.1">
    <property type="nucleotide sequence ID" value="NC_011768.1"/>
</dbReference>
<keyword evidence="3" id="KW-1185">Reference proteome</keyword>
<dbReference type="KEGG" id="dal:Dalk_1025"/>
<evidence type="ECO:0000313" key="2">
    <source>
        <dbReference type="EMBL" id="ACL02728.1"/>
    </source>
</evidence>
<dbReference type="Pfam" id="PF04940">
    <property type="entry name" value="BLUF"/>
    <property type="match status" value="1"/>
</dbReference>